<dbReference type="InterPro" id="IPR027417">
    <property type="entry name" value="P-loop_NTPase"/>
</dbReference>
<dbReference type="Gene3D" id="3.40.50.300">
    <property type="entry name" value="P-loop containing nucleotide triphosphate hydrolases"/>
    <property type="match status" value="1"/>
</dbReference>
<dbReference type="PROSITE" id="PS50893">
    <property type="entry name" value="ABC_TRANSPORTER_2"/>
    <property type="match status" value="1"/>
</dbReference>
<evidence type="ECO:0000256" key="6">
    <source>
        <dbReference type="ARBA" id="ARBA00022840"/>
    </source>
</evidence>
<evidence type="ECO:0000256" key="1">
    <source>
        <dbReference type="ARBA" id="ARBA00004202"/>
    </source>
</evidence>
<keyword evidence="4" id="KW-1003">Cell membrane</keyword>
<dbReference type="InterPro" id="IPR003593">
    <property type="entry name" value="AAA+_ATPase"/>
</dbReference>
<dbReference type="FunFam" id="3.40.50.300:FF:000032">
    <property type="entry name" value="Export ABC transporter ATP-binding protein"/>
    <property type="match status" value="1"/>
</dbReference>
<comment type="subcellular location">
    <subcellularLocation>
        <location evidence="1">Cell membrane</location>
        <topology evidence="1">Peripheral membrane protein</topology>
    </subcellularLocation>
</comment>
<evidence type="ECO:0000256" key="9">
    <source>
        <dbReference type="ARBA" id="ARBA00024359"/>
    </source>
</evidence>
<evidence type="ECO:0000256" key="7">
    <source>
        <dbReference type="ARBA" id="ARBA00022967"/>
    </source>
</evidence>
<evidence type="ECO:0000256" key="2">
    <source>
        <dbReference type="ARBA" id="ARBA00011131"/>
    </source>
</evidence>
<dbReference type="RefSeq" id="WP_130135534.1">
    <property type="nucleotide sequence ID" value="NZ_RQTE01000132.1"/>
</dbReference>
<evidence type="ECO:0000256" key="3">
    <source>
        <dbReference type="ARBA" id="ARBA00022448"/>
    </source>
</evidence>
<dbReference type="EMBL" id="RQTE01000132">
    <property type="protein sequence ID" value="RZI01971.1"/>
    <property type="molecule type" value="Genomic_DNA"/>
</dbReference>
<evidence type="ECO:0000256" key="5">
    <source>
        <dbReference type="ARBA" id="ARBA00022741"/>
    </source>
</evidence>
<dbReference type="CDD" id="cd03255">
    <property type="entry name" value="ABC_MJ0796_LolCDE_FtsE"/>
    <property type="match status" value="1"/>
</dbReference>
<dbReference type="GO" id="GO:0005524">
    <property type="term" value="F:ATP binding"/>
    <property type="evidence" value="ECO:0007669"/>
    <property type="project" value="UniProtKB-KW"/>
</dbReference>
<dbReference type="GO" id="GO:0098796">
    <property type="term" value="C:membrane protein complex"/>
    <property type="evidence" value="ECO:0007669"/>
    <property type="project" value="UniProtKB-ARBA"/>
</dbReference>
<dbReference type="GO" id="GO:0016887">
    <property type="term" value="F:ATP hydrolysis activity"/>
    <property type="evidence" value="ECO:0007669"/>
    <property type="project" value="InterPro"/>
</dbReference>
<proteinExistence type="inferred from homology"/>
<dbReference type="InterPro" id="IPR017911">
    <property type="entry name" value="MacB-like_ATP-bd"/>
</dbReference>
<evidence type="ECO:0000313" key="13">
    <source>
        <dbReference type="EMBL" id="RZI01971.1"/>
    </source>
</evidence>
<comment type="similarity">
    <text evidence="9">Belongs to the ABC transporter superfamily. HrtA family.</text>
</comment>
<evidence type="ECO:0000256" key="8">
    <source>
        <dbReference type="ARBA" id="ARBA00023136"/>
    </source>
</evidence>
<evidence type="ECO:0000256" key="4">
    <source>
        <dbReference type="ARBA" id="ARBA00022475"/>
    </source>
</evidence>
<evidence type="ECO:0000313" key="14">
    <source>
        <dbReference type="Proteomes" id="UP000293854"/>
    </source>
</evidence>
<gene>
    <name evidence="13" type="ORF">EIG99_07425</name>
</gene>
<dbReference type="PANTHER" id="PTHR24220:SF666">
    <property type="entry name" value="HEMIN IMPORT ATP-BINDING PROTEIN HRTA-RELATED"/>
    <property type="match status" value="1"/>
</dbReference>
<protein>
    <recommendedName>
        <fullName evidence="10">Putative hemin import ATP-binding protein HrtA</fullName>
    </recommendedName>
</protein>
<evidence type="ECO:0000256" key="11">
    <source>
        <dbReference type="ARBA" id="ARBA00024721"/>
    </source>
</evidence>
<dbReference type="SMART" id="SM00382">
    <property type="entry name" value="AAA"/>
    <property type="match status" value="1"/>
</dbReference>
<dbReference type="PANTHER" id="PTHR24220">
    <property type="entry name" value="IMPORT ATP-BINDING PROTEIN"/>
    <property type="match status" value="1"/>
</dbReference>
<keyword evidence="7" id="KW-1278">Translocase</keyword>
<organism evidence="13 14">
    <name type="scientific">Staphylococcus condimenti</name>
    <dbReference type="NCBI Taxonomy" id="70255"/>
    <lineage>
        <taxon>Bacteria</taxon>
        <taxon>Bacillati</taxon>
        <taxon>Bacillota</taxon>
        <taxon>Bacilli</taxon>
        <taxon>Bacillales</taxon>
        <taxon>Staphylococcaceae</taxon>
        <taxon>Staphylococcus</taxon>
    </lineage>
</organism>
<keyword evidence="3" id="KW-0813">Transport</keyword>
<evidence type="ECO:0000259" key="12">
    <source>
        <dbReference type="PROSITE" id="PS50893"/>
    </source>
</evidence>
<feature type="domain" description="ABC transporter" evidence="12">
    <location>
        <begin position="3"/>
        <end position="229"/>
    </location>
</feature>
<evidence type="ECO:0000256" key="10">
    <source>
        <dbReference type="ARBA" id="ARBA00024432"/>
    </source>
</evidence>
<comment type="caution">
    <text evidence="13">The sequence shown here is derived from an EMBL/GenBank/DDBJ whole genome shotgun (WGS) entry which is preliminary data.</text>
</comment>
<dbReference type="GO" id="GO:0022857">
    <property type="term" value="F:transmembrane transporter activity"/>
    <property type="evidence" value="ECO:0007669"/>
    <property type="project" value="TreeGrafter"/>
</dbReference>
<accession>A0A4Q7CP43</accession>
<dbReference type="InterPro" id="IPR003439">
    <property type="entry name" value="ABC_transporter-like_ATP-bd"/>
</dbReference>
<dbReference type="SUPFAM" id="SSF52540">
    <property type="entry name" value="P-loop containing nucleoside triphosphate hydrolases"/>
    <property type="match status" value="1"/>
</dbReference>
<dbReference type="InterPro" id="IPR015854">
    <property type="entry name" value="ABC_transpr_LolD-like"/>
</dbReference>
<dbReference type="GO" id="GO:0005886">
    <property type="term" value="C:plasma membrane"/>
    <property type="evidence" value="ECO:0007669"/>
    <property type="project" value="UniProtKB-SubCell"/>
</dbReference>
<reference evidence="13 14" key="1">
    <citation type="submission" date="2018-11" db="EMBL/GenBank/DDBJ databases">
        <title>Genomic profiling of Staphylococcus species from a Poultry farm system in KwaZulu-Natal, South Africa.</title>
        <authorList>
            <person name="Amoako D.G."/>
            <person name="Somboro A.M."/>
            <person name="Abia A.L.K."/>
            <person name="Bester L.A."/>
            <person name="Essack S.Y."/>
        </authorList>
    </citation>
    <scope>NUCLEOTIDE SEQUENCE [LARGE SCALE GENOMIC DNA]</scope>
    <source>
        <strain evidence="13 14">SA11</strain>
    </source>
</reference>
<dbReference type="Proteomes" id="UP000293854">
    <property type="component" value="Unassembled WGS sequence"/>
</dbReference>
<comment type="function">
    <text evidence="11">Part of the ABC transporter complex hrt involved in hemin import. Responsible for energy coupling to the transport system.</text>
</comment>
<keyword evidence="8" id="KW-0472">Membrane</keyword>
<name>A0A4Q7CP43_9STAP</name>
<sequence>MTLEVKDITKSFGIGEAKTDVLKGVDFDVKQGEFIILSGASGSGKSTLLTILGGLQDQDSGEILYNGKPLFTKDKSKAEMRLTEIGFIFQASHLVPYLTVLEQLTIVGREAGMSKGEADKRARKLLEQIGLKHRLKAYPHMLSGGEKQRVAIMRAFMNEPKIILADEPTASLDAHRAVEVTQMIRDRITNENMVGIMITHDQRLFKYADRVIDLFDGKILNKEDKSEIV</sequence>
<dbReference type="Pfam" id="PF00005">
    <property type="entry name" value="ABC_tran"/>
    <property type="match status" value="1"/>
</dbReference>
<keyword evidence="6 13" id="KW-0067">ATP-binding</keyword>
<keyword evidence="5" id="KW-0547">Nucleotide-binding</keyword>
<comment type="subunit">
    <text evidence="2">The complex is composed of two ATP-binding proteins (HrtA), two transmembrane proteins (HrtB) and a solute-binding protein.</text>
</comment>
<dbReference type="AlphaFoldDB" id="A0A4Q7CP43"/>